<keyword evidence="1" id="KW-0472">Membrane</keyword>
<evidence type="ECO:0000256" key="1">
    <source>
        <dbReference type="SAM" id="Phobius"/>
    </source>
</evidence>
<name>A0A1I6Q7R2_9FLAO</name>
<evidence type="ECO:0000313" key="2">
    <source>
        <dbReference type="EMBL" id="SFS48454.1"/>
    </source>
</evidence>
<feature type="transmembrane region" description="Helical" evidence="1">
    <location>
        <begin position="9"/>
        <end position="32"/>
    </location>
</feature>
<dbReference type="AlphaFoldDB" id="A0A1I6Q7R2"/>
<organism evidence="2 3">
    <name type="scientific">Lutibacter maritimus</name>
    <dbReference type="NCBI Taxonomy" id="593133"/>
    <lineage>
        <taxon>Bacteria</taxon>
        <taxon>Pseudomonadati</taxon>
        <taxon>Bacteroidota</taxon>
        <taxon>Flavobacteriia</taxon>
        <taxon>Flavobacteriales</taxon>
        <taxon>Flavobacteriaceae</taxon>
        <taxon>Lutibacter</taxon>
    </lineage>
</organism>
<dbReference type="OrthoDB" id="1454590at2"/>
<gene>
    <name evidence="2" type="ORF">SAMN04488006_1580</name>
</gene>
<dbReference type="Proteomes" id="UP000199312">
    <property type="component" value="Unassembled WGS sequence"/>
</dbReference>
<dbReference type="RefSeq" id="WP_143102389.1">
    <property type="nucleotide sequence ID" value="NZ_FOZP01000003.1"/>
</dbReference>
<keyword evidence="1" id="KW-1133">Transmembrane helix</keyword>
<accession>A0A1I6Q7R2</accession>
<keyword evidence="3" id="KW-1185">Reference proteome</keyword>
<protein>
    <submittedName>
        <fullName evidence="2">Uncharacterized protein</fullName>
    </submittedName>
</protein>
<evidence type="ECO:0000313" key="3">
    <source>
        <dbReference type="Proteomes" id="UP000199312"/>
    </source>
</evidence>
<proteinExistence type="predicted"/>
<reference evidence="3" key="1">
    <citation type="submission" date="2016-10" db="EMBL/GenBank/DDBJ databases">
        <authorList>
            <person name="Varghese N."/>
            <person name="Submissions S."/>
        </authorList>
    </citation>
    <scope>NUCLEOTIDE SEQUENCE [LARGE SCALE GENOMIC DNA]</scope>
    <source>
        <strain evidence="3">DSM 24450</strain>
    </source>
</reference>
<sequence length="61" mass="6673">MMKITKRKALILLAMGMFVIAISQVLSYYIVLPDLMKGSFIGIGLGLLLLATVLGTFRTVK</sequence>
<dbReference type="EMBL" id="FOZP01000003">
    <property type="protein sequence ID" value="SFS48454.1"/>
    <property type="molecule type" value="Genomic_DNA"/>
</dbReference>
<keyword evidence="1" id="KW-0812">Transmembrane</keyword>
<dbReference type="STRING" id="593133.SAMN04488006_1580"/>
<feature type="transmembrane region" description="Helical" evidence="1">
    <location>
        <begin position="38"/>
        <end position="57"/>
    </location>
</feature>